<organism evidence="1 2">
    <name type="scientific">Dermacentor silvarum</name>
    <name type="common">Tick</name>
    <dbReference type="NCBI Taxonomy" id="543639"/>
    <lineage>
        <taxon>Eukaryota</taxon>
        <taxon>Metazoa</taxon>
        <taxon>Ecdysozoa</taxon>
        <taxon>Arthropoda</taxon>
        <taxon>Chelicerata</taxon>
        <taxon>Arachnida</taxon>
        <taxon>Acari</taxon>
        <taxon>Parasitiformes</taxon>
        <taxon>Ixodida</taxon>
        <taxon>Ixodoidea</taxon>
        <taxon>Ixodidae</taxon>
        <taxon>Rhipicephalinae</taxon>
        <taxon>Dermacentor</taxon>
    </lineage>
</organism>
<proteinExistence type="predicted"/>
<protein>
    <submittedName>
        <fullName evidence="1">Uncharacterized protein</fullName>
    </submittedName>
</protein>
<evidence type="ECO:0000313" key="2">
    <source>
        <dbReference type="Proteomes" id="UP000821865"/>
    </source>
</evidence>
<accession>A0ACB8CYX9</accession>
<comment type="caution">
    <text evidence="1">The sequence shown here is derived from an EMBL/GenBank/DDBJ whole genome shotgun (WGS) entry which is preliminary data.</text>
</comment>
<keyword evidence="2" id="KW-1185">Reference proteome</keyword>
<dbReference type="Proteomes" id="UP000821865">
    <property type="component" value="Chromosome 4"/>
</dbReference>
<sequence>MTRGKGTARMAYVAPCTSRGEFTWARDRQLSMTRRVHVDSEIGKTLEDAAASVRLASFAPHCLPLEAGLQGSEIKVTTSSRSLCQQRKEPPADSSRLQSGEGGAEGATSDPVMASSAGAPPGSPEGGGVLPTRRHPLAGGRFSLRRLLGSSSSFLNRRNFGRSCSSPHDAEQAVRPPQRMPPQQHRDTRRNSGGSGGAASRLGAAERQGSSDTESLWSCGGGLLECPLCLLEAPAEAFPRLASCTHRACADCLRQYLRVEISESRVNIACPACSEPMHPSDIRRLLQDELMVAKYESFMLRRVLVTEPDARWCPAPDCGCAASVPVAARPSATTASKSGTPTRPAMLPGRSAPPGLPPKAGPTLGFPHDEGLQRDDIKHCPCCKVFIIKMDDGSCNHMTCRLCGTEFCWLCMKEVSDLHYLSPSGCTFWGKKPWSRKKKILWQLGMLVGAPVGIALIAGIAVPAIVIGIPVWVGRKLHSKYDLRTTSRLKRNFVVTSGVVASFLVSPIIAGIAVGIGVPILLAYIYGVVPVSLCRSGGCGVTTSASGVRIEFDEEGEGVGGVGTSARQPPWECQGAAPASARTWTRWRAHLTQAIAGHSLTGSIASASAHSHRLEVQAEVSSNKRFSLSSHSETASATVSLSDRSANMSGLADDAASTRALAGSIVGYREGTLAAPVEVHVDPSEESDYCRQCRITHRPCCPNALPSNPLQQLPHCECLDTASVTKVQIE</sequence>
<reference evidence="1" key="1">
    <citation type="submission" date="2020-05" db="EMBL/GenBank/DDBJ databases">
        <title>Large-scale comparative analyses of tick genomes elucidate their genetic diversity and vector capacities.</title>
        <authorList>
            <person name="Jia N."/>
            <person name="Wang J."/>
            <person name="Shi W."/>
            <person name="Du L."/>
            <person name="Sun Y."/>
            <person name="Zhan W."/>
            <person name="Jiang J."/>
            <person name="Wang Q."/>
            <person name="Zhang B."/>
            <person name="Ji P."/>
            <person name="Sakyi L.B."/>
            <person name="Cui X."/>
            <person name="Yuan T."/>
            <person name="Jiang B."/>
            <person name="Yang W."/>
            <person name="Lam T.T.-Y."/>
            <person name="Chang Q."/>
            <person name="Ding S."/>
            <person name="Wang X."/>
            <person name="Zhu J."/>
            <person name="Ruan X."/>
            <person name="Zhao L."/>
            <person name="Wei J."/>
            <person name="Que T."/>
            <person name="Du C."/>
            <person name="Cheng J."/>
            <person name="Dai P."/>
            <person name="Han X."/>
            <person name="Huang E."/>
            <person name="Gao Y."/>
            <person name="Liu J."/>
            <person name="Shao H."/>
            <person name="Ye R."/>
            <person name="Li L."/>
            <person name="Wei W."/>
            <person name="Wang X."/>
            <person name="Wang C."/>
            <person name="Yang T."/>
            <person name="Huo Q."/>
            <person name="Li W."/>
            <person name="Guo W."/>
            <person name="Chen H."/>
            <person name="Zhou L."/>
            <person name="Ni X."/>
            <person name="Tian J."/>
            <person name="Zhou Y."/>
            <person name="Sheng Y."/>
            <person name="Liu T."/>
            <person name="Pan Y."/>
            <person name="Xia L."/>
            <person name="Li J."/>
            <person name="Zhao F."/>
            <person name="Cao W."/>
        </authorList>
    </citation>
    <scope>NUCLEOTIDE SEQUENCE</scope>
    <source>
        <strain evidence="1">Dsil-2018</strain>
    </source>
</reference>
<evidence type="ECO:0000313" key="1">
    <source>
        <dbReference type="EMBL" id="KAH7954324.1"/>
    </source>
</evidence>
<dbReference type="EMBL" id="CM023473">
    <property type="protein sequence ID" value="KAH7954324.1"/>
    <property type="molecule type" value="Genomic_DNA"/>
</dbReference>
<name>A0ACB8CYX9_DERSI</name>
<gene>
    <name evidence="1" type="ORF">HPB49_017624</name>
</gene>